<evidence type="ECO:0000259" key="1">
    <source>
        <dbReference type="PROSITE" id="PS50837"/>
    </source>
</evidence>
<dbReference type="PANTHER" id="PTHR46844:SF1">
    <property type="entry name" value="SLR5058 PROTEIN"/>
    <property type="match status" value="1"/>
</dbReference>
<dbReference type="InterPro" id="IPR027417">
    <property type="entry name" value="P-loop_NTPase"/>
</dbReference>
<proteinExistence type="predicted"/>
<comment type="caution">
    <text evidence="2">The sequence shown here is derived from an EMBL/GenBank/DDBJ whole genome shotgun (WGS) entry which is preliminary data.</text>
</comment>
<feature type="domain" description="NACHT" evidence="1">
    <location>
        <begin position="47"/>
        <end position="97"/>
    </location>
</feature>
<reference evidence="2" key="1">
    <citation type="journal article" date="2014" name="Front. Microbiol.">
        <title>High frequency of phylogenetically diverse reductive dehalogenase-homologous genes in deep subseafloor sedimentary metagenomes.</title>
        <authorList>
            <person name="Kawai M."/>
            <person name="Futagami T."/>
            <person name="Toyoda A."/>
            <person name="Takaki Y."/>
            <person name="Nishi S."/>
            <person name="Hori S."/>
            <person name="Arai W."/>
            <person name="Tsubouchi T."/>
            <person name="Morono Y."/>
            <person name="Uchiyama I."/>
            <person name="Ito T."/>
            <person name="Fujiyama A."/>
            <person name="Inagaki F."/>
            <person name="Takami H."/>
        </authorList>
    </citation>
    <scope>NUCLEOTIDE SEQUENCE</scope>
    <source>
        <strain evidence="2">Expedition CK06-06</strain>
    </source>
</reference>
<evidence type="ECO:0000313" key="2">
    <source>
        <dbReference type="EMBL" id="GAI19133.1"/>
    </source>
</evidence>
<dbReference type="AlphaFoldDB" id="X1LJ75"/>
<organism evidence="2">
    <name type="scientific">marine sediment metagenome</name>
    <dbReference type="NCBI Taxonomy" id="412755"/>
    <lineage>
        <taxon>unclassified sequences</taxon>
        <taxon>metagenomes</taxon>
        <taxon>ecological metagenomes</taxon>
    </lineage>
</organism>
<feature type="non-terminal residue" evidence="2">
    <location>
        <position position="277"/>
    </location>
</feature>
<feature type="non-terminal residue" evidence="2">
    <location>
        <position position="1"/>
    </location>
</feature>
<sequence>NISFGVDNGVIPVFVKARELDPANLPGGDDLLGVAEGKVLAGARPGFLKRQLETDRVLLLVDGLDEVVAEKHDKIVQWISDLVELYPRCRFVVSSRPAGYQADVFQKLRFNEATLCDFNTSQIREYVRRWTKAVEIAEGMSPEDANRESSRYAEALVQRAERNPYVRRIATNPLMLSTLCLVQRYEGGDLPNRRVALYQRCVEGLLFHWDNKRGLPSAILGSVSLDRKMMLMRCLALEMQVQGVAEIKESVVEQSFRDSLEEVGGETNIKLILQNIR</sequence>
<dbReference type="PANTHER" id="PTHR46844">
    <property type="entry name" value="SLR5058 PROTEIN"/>
    <property type="match status" value="1"/>
</dbReference>
<dbReference type="Pfam" id="PF05729">
    <property type="entry name" value="NACHT"/>
    <property type="match status" value="1"/>
</dbReference>
<name>X1LJ75_9ZZZZ</name>
<dbReference type="Gene3D" id="3.40.50.300">
    <property type="entry name" value="P-loop containing nucleotide triphosphate hydrolases"/>
    <property type="match status" value="1"/>
</dbReference>
<dbReference type="EMBL" id="BARV01019653">
    <property type="protein sequence ID" value="GAI19133.1"/>
    <property type="molecule type" value="Genomic_DNA"/>
</dbReference>
<protein>
    <recommendedName>
        <fullName evidence="1">NACHT domain-containing protein</fullName>
    </recommendedName>
</protein>
<gene>
    <name evidence="2" type="ORF">S06H3_32982</name>
</gene>
<accession>X1LJ75</accession>
<dbReference type="InterPro" id="IPR007111">
    <property type="entry name" value="NACHT_NTPase"/>
</dbReference>
<dbReference type="PROSITE" id="PS50837">
    <property type="entry name" value="NACHT"/>
    <property type="match status" value="1"/>
</dbReference>